<feature type="compositionally biased region" description="Low complexity" evidence="6">
    <location>
        <begin position="393"/>
        <end position="405"/>
    </location>
</feature>
<evidence type="ECO:0000313" key="9">
    <source>
        <dbReference type="EMBL" id="CAE0458101.1"/>
    </source>
</evidence>
<dbReference type="PANTHER" id="PTHR23301:SF0">
    <property type="entry name" value="CHITIN-BINDING TYPE-2 DOMAIN-CONTAINING PROTEIN-RELATED"/>
    <property type="match status" value="1"/>
</dbReference>
<dbReference type="SUPFAM" id="SSF57625">
    <property type="entry name" value="Invertebrate chitin-binding proteins"/>
    <property type="match status" value="1"/>
</dbReference>
<evidence type="ECO:0000256" key="5">
    <source>
        <dbReference type="ARBA" id="ARBA00023180"/>
    </source>
</evidence>
<keyword evidence="4" id="KW-1015">Disulfide bond</keyword>
<feature type="region of interest" description="Disordered" evidence="6">
    <location>
        <begin position="348"/>
        <end position="421"/>
    </location>
</feature>
<dbReference type="Pfam" id="PF01607">
    <property type="entry name" value="CBM_14"/>
    <property type="match status" value="1"/>
</dbReference>
<dbReference type="Gene3D" id="2.70.50.70">
    <property type="match status" value="1"/>
</dbReference>
<dbReference type="PANTHER" id="PTHR23301">
    <property type="entry name" value="CHITIN BINDING PERITROPHIN-A"/>
    <property type="match status" value="1"/>
</dbReference>
<evidence type="ECO:0000259" key="8">
    <source>
        <dbReference type="PROSITE" id="PS50940"/>
    </source>
</evidence>
<dbReference type="PROSITE" id="PS50940">
    <property type="entry name" value="CHIT_BIND_II"/>
    <property type="match status" value="1"/>
</dbReference>
<keyword evidence="5" id="KW-0325">Glycoprotein</keyword>
<evidence type="ECO:0000256" key="6">
    <source>
        <dbReference type="SAM" id="MobiDB-lite"/>
    </source>
</evidence>
<feature type="compositionally biased region" description="Low complexity" evidence="6">
    <location>
        <begin position="560"/>
        <end position="572"/>
    </location>
</feature>
<keyword evidence="1" id="KW-0147">Chitin-binding</keyword>
<evidence type="ECO:0000256" key="7">
    <source>
        <dbReference type="SAM" id="SignalP"/>
    </source>
</evidence>
<dbReference type="InterPro" id="IPR036508">
    <property type="entry name" value="Chitin-bd_dom_sf"/>
</dbReference>
<feature type="compositionally biased region" description="Polar residues" evidence="6">
    <location>
        <begin position="369"/>
        <end position="380"/>
    </location>
</feature>
<dbReference type="EMBL" id="HBIO01004284">
    <property type="protein sequence ID" value="CAE0458101.1"/>
    <property type="molecule type" value="Transcribed_RNA"/>
</dbReference>
<proteinExistence type="predicted"/>
<organism evidence="9">
    <name type="scientific">Chaetoceros debilis</name>
    <dbReference type="NCBI Taxonomy" id="122233"/>
    <lineage>
        <taxon>Eukaryota</taxon>
        <taxon>Sar</taxon>
        <taxon>Stramenopiles</taxon>
        <taxon>Ochrophyta</taxon>
        <taxon>Bacillariophyta</taxon>
        <taxon>Coscinodiscophyceae</taxon>
        <taxon>Chaetocerotophycidae</taxon>
        <taxon>Chaetocerotales</taxon>
        <taxon>Chaetocerotaceae</taxon>
        <taxon>Chaetoceros</taxon>
    </lineage>
</organism>
<evidence type="ECO:0000256" key="4">
    <source>
        <dbReference type="ARBA" id="ARBA00023157"/>
    </source>
</evidence>
<dbReference type="InterPro" id="IPR002557">
    <property type="entry name" value="Chitin-bd_dom"/>
</dbReference>
<keyword evidence="2 7" id="KW-0732">Signal</keyword>
<feature type="domain" description="Chitin-binding type-2" evidence="8">
    <location>
        <begin position="418"/>
        <end position="475"/>
    </location>
</feature>
<name>A0A7S3PWR4_9STRA</name>
<evidence type="ECO:0000256" key="1">
    <source>
        <dbReference type="ARBA" id="ARBA00022669"/>
    </source>
</evidence>
<feature type="region of interest" description="Disordered" evidence="6">
    <location>
        <begin position="558"/>
        <end position="577"/>
    </location>
</feature>
<sequence>MNQIGKIVALVIFSTSVDGHGLLTYPSSKNGGTLSAPLGSSTNHFALASYGIIDKAFFDNDHSQTPWKRPGEFDHKLARDLIPGHPETLHPCGCNAGDVTHCAGVVQASGFGETTSGGTVIPPTWKAGSVQETAWNAWANHAGGHIYMLCSKTQFDACRETILPPNPAQANQAMKDAYLQCVWECFESHTLDWATEEDIRDDNGNDSGNGWSQKIQFQDDPCTYATMKPSTKAGKDGHLWRYTPIPDTLQVTNGGEGSCVWDTVASFSNTKARDEFEASFGNENVCDWGRDSHTPYNWHVFDKVIIPKDLQEGEYLLSWRWDAYMADQMWSNCADVTIAVSSVAGIESDNPPSVSQRKDACPTQPPTPVESQPSNIPSIESSLAPGSSPPSAMPIIVPPTVTSPSPSSPSPPTPTPPSINCPPGHTGMHPYNGCKEFYHCVNGEVAGTITACPEGTLFDVDAQYCNWENDVNCESPPPPKEGCYSNNFKDCNHPHFQSEDSSCHTIWLPEGSRSNDLCIPLWGLCTGQNDSCCEPAICYQDDVGGSYGQCVAVAPPPTDDSPFPSTSPSTEPSTPPTLPSCIECTNVTNEAMKESGKTCKKAKKYITKRCNKNTAWSRKKKKYCQLSCFNLGLGYEGDICCNGNQ</sequence>
<feature type="compositionally biased region" description="Pro residues" evidence="6">
    <location>
        <begin position="406"/>
        <end position="420"/>
    </location>
</feature>
<gene>
    <name evidence="9" type="ORF">CDEB00056_LOCUS2942</name>
</gene>
<reference evidence="9" key="1">
    <citation type="submission" date="2021-01" db="EMBL/GenBank/DDBJ databases">
        <authorList>
            <person name="Corre E."/>
            <person name="Pelletier E."/>
            <person name="Niang G."/>
            <person name="Scheremetjew M."/>
            <person name="Finn R."/>
            <person name="Kale V."/>
            <person name="Holt S."/>
            <person name="Cochrane G."/>
            <person name="Meng A."/>
            <person name="Brown T."/>
            <person name="Cohen L."/>
        </authorList>
    </citation>
    <scope>NUCLEOTIDE SEQUENCE</scope>
    <source>
        <strain evidence="9">MM31A-1</strain>
    </source>
</reference>
<accession>A0A7S3PWR4</accession>
<feature type="signal peptide" evidence="7">
    <location>
        <begin position="1"/>
        <end position="19"/>
    </location>
</feature>
<dbReference type="AlphaFoldDB" id="A0A7S3PWR4"/>
<dbReference type="Gene3D" id="2.170.140.10">
    <property type="entry name" value="Chitin binding domain"/>
    <property type="match status" value="1"/>
</dbReference>
<protein>
    <recommendedName>
        <fullName evidence="8">Chitin-binding type-2 domain-containing protein</fullName>
    </recommendedName>
</protein>
<feature type="chain" id="PRO_5031246949" description="Chitin-binding type-2 domain-containing protein" evidence="7">
    <location>
        <begin position="20"/>
        <end position="645"/>
    </location>
</feature>
<dbReference type="SMART" id="SM00494">
    <property type="entry name" value="ChtBD2"/>
    <property type="match status" value="1"/>
</dbReference>
<evidence type="ECO:0000256" key="3">
    <source>
        <dbReference type="ARBA" id="ARBA00022737"/>
    </source>
</evidence>
<dbReference type="GO" id="GO:0008061">
    <property type="term" value="F:chitin binding"/>
    <property type="evidence" value="ECO:0007669"/>
    <property type="project" value="UniProtKB-KW"/>
</dbReference>
<dbReference type="InterPro" id="IPR051940">
    <property type="entry name" value="Chitin_bind-dev_reg"/>
</dbReference>
<dbReference type="GO" id="GO:0005576">
    <property type="term" value="C:extracellular region"/>
    <property type="evidence" value="ECO:0007669"/>
    <property type="project" value="InterPro"/>
</dbReference>
<keyword evidence="3" id="KW-0677">Repeat</keyword>
<evidence type="ECO:0000256" key="2">
    <source>
        <dbReference type="ARBA" id="ARBA00022729"/>
    </source>
</evidence>